<protein>
    <submittedName>
        <fullName evidence="1">Uncharacterized protein</fullName>
    </submittedName>
</protein>
<dbReference type="Proteomes" id="UP000477680">
    <property type="component" value="Chromosome"/>
</dbReference>
<reference evidence="1 2" key="1">
    <citation type="submission" date="2020-02" db="EMBL/GenBank/DDBJ databases">
        <title>Genome sequencing for Kineobactrum sp. M2.</title>
        <authorList>
            <person name="Park S.-J."/>
        </authorList>
    </citation>
    <scope>NUCLEOTIDE SEQUENCE [LARGE SCALE GENOMIC DNA]</scope>
    <source>
        <strain evidence="1 2">M2</strain>
    </source>
</reference>
<name>A0A6C0U961_9GAMM</name>
<dbReference type="EMBL" id="CP048711">
    <property type="protein sequence ID" value="QIB67145.1"/>
    <property type="molecule type" value="Genomic_DNA"/>
</dbReference>
<sequence length="106" mass="11960">MWINQPSSLQDHHDLHGTLVLAAQPPAGGQHAQIWFTEGDVISMVVKTNVLSLGWPEHLRKGSAKSEPAAWRTEDYLTDRSATTYDREVAKRWVAKGWPVEALWTK</sequence>
<evidence type="ECO:0000313" key="2">
    <source>
        <dbReference type="Proteomes" id="UP000477680"/>
    </source>
</evidence>
<keyword evidence="2" id="KW-1185">Reference proteome</keyword>
<evidence type="ECO:0000313" key="1">
    <source>
        <dbReference type="EMBL" id="QIB67145.1"/>
    </source>
</evidence>
<proteinExistence type="predicted"/>
<gene>
    <name evidence="1" type="ORF">G3T16_18810</name>
</gene>
<dbReference type="RefSeq" id="WP_163496572.1">
    <property type="nucleotide sequence ID" value="NZ_CP048711.1"/>
</dbReference>
<dbReference type="KEGG" id="kim:G3T16_18810"/>
<accession>A0A6C0U961</accession>
<dbReference type="AlphaFoldDB" id="A0A6C0U961"/>
<organism evidence="1 2">
    <name type="scientific">Kineobactrum salinum</name>
    <dbReference type="NCBI Taxonomy" id="2708301"/>
    <lineage>
        <taxon>Bacteria</taxon>
        <taxon>Pseudomonadati</taxon>
        <taxon>Pseudomonadota</taxon>
        <taxon>Gammaproteobacteria</taxon>
        <taxon>Cellvibrionales</taxon>
        <taxon>Halieaceae</taxon>
        <taxon>Kineobactrum</taxon>
    </lineage>
</organism>